<feature type="region of interest" description="Disordered" evidence="8">
    <location>
        <begin position="62"/>
        <end position="81"/>
    </location>
</feature>
<dbReference type="SUPFAM" id="SSF46689">
    <property type="entry name" value="Homeodomain-like"/>
    <property type="match status" value="1"/>
</dbReference>
<feature type="region of interest" description="Disordered" evidence="8">
    <location>
        <begin position="123"/>
        <end position="142"/>
    </location>
</feature>
<evidence type="ECO:0000256" key="7">
    <source>
        <dbReference type="RuleBase" id="RU000682"/>
    </source>
</evidence>
<proteinExistence type="predicted"/>
<protein>
    <submittedName>
        <fullName evidence="12">Homeobox domain-containing protein</fullName>
    </submittedName>
</protein>
<reference evidence="10 11" key="2">
    <citation type="submission" date="2018-11" db="EMBL/GenBank/DDBJ databases">
        <authorList>
            <consortium name="Pathogen Informatics"/>
        </authorList>
    </citation>
    <scope>NUCLEOTIDE SEQUENCE [LARGE SCALE GENOMIC DNA]</scope>
</reference>
<evidence type="ECO:0000259" key="9">
    <source>
        <dbReference type="PROSITE" id="PS50071"/>
    </source>
</evidence>
<keyword evidence="5 6" id="KW-0539">Nucleus</keyword>
<dbReference type="InterPro" id="IPR009057">
    <property type="entry name" value="Homeodomain-like_sf"/>
</dbReference>
<dbReference type="Gene3D" id="1.10.10.60">
    <property type="entry name" value="Homeodomain-like"/>
    <property type="match status" value="1"/>
</dbReference>
<evidence type="ECO:0000313" key="12">
    <source>
        <dbReference type="WBParaSite" id="TASK_0000056701-mRNA-1"/>
    </source>
</evidence>
<keyword evidence="3 6" id="KW-0238">DNA-binding</keyword>
<reference evidence="12" key="1">
    <citation type="submission" date="2017-02" db="UniProtKB">
        <authorList>
            <consortium name="WormBaseParasite"/>
        </authorList>
    </citation>
    <scope>IDENTIFICATION</scope>
</reference>
<evidence type="ECO:0000256" key="2">
    <source>
        <dbReference type="ARBA" id="ARBA00022473"/>
    </source>
</evidence>
<dbReference type="PROSITE" id="PS50071">
    <property type="entry name" value="HOMEOBOX_2"/>
    <property type="match status" value="1"/>
</dbReference>
<keyword evidence="4 6" id="KW-0371">Homeobox</keyword>
<evidence type="ECO:0000256" key="4">
    <source>
        <dbReference type="ARBA" id="ARBA00023155"/>
    </source>
</evidence>
<feature type="compositionally biased region" description="Low complexity" evidence="8">
    <location>
        <begin position="11"/>
        <end position="31"/>
    </location>
</feature>
<dbReference type="PANTHER" id="PTHR24340">
    <property type="entry name" value="HOMEOBOX PROTEIN NKX"/>
    <property type="match status" value="1"/>
</dbReference>
<name>A0A0R3VTJ4_TAEAS</name>
<dbReference type="GO" id="GO:0000981">
    <property type="term" value="F:DNA-binding transcription factor activity, RNA polymerase II-specific"/>
    <property type="evidence" value="ECO:0007669"/>
    <property type="project" value="InterPro"/>
</dbReference>
<evidence type="ECO:0000256" key="3">
    <source>
        <dbReference type="ARBA" id="ARBA00023125"/>
    </source>
</evidence>
<feature type="compositionally biased region" description="Polar residues" evidence="8">
    <location>
        <begin position="126"/>
        <end position="136"/>
    </location>
</feature>
<evidence type="ECO:0000256" key="8">
    <source>
        <dbReference type="SAM" id="MobiDB-lite"/>
    </source>
</evidence>
<dbReference type="PANTHER" id="PTHR24340:SF41">
    <property type="entry name" value="MUSCLE-SPECIFIC HOMEOBOX PROTEIN TINMAN-RELATED"/>
    <property type="match status" value="1"/>
</dbReference>
<dbReference type="SMART" id="SM00389">
    <property type="entry name" value="HOX"/>
    <property type="match status" value="1"/>
</dbReference>
<comment type="subcellular location">
    <subcellularLocation>
        <location evidence="1 6 7">Nucleus</location>
    </subcellularLocation>
</comment>
<evidence type="ECO:0000313" key="11">
    <source>
        <dbReference type="Proteomes" id="UP000282613"/>
    </source>
</evidence>
<feature type="compositionally biased region" description="Low complexity" evidence="8">
    <location>
        <begin position="65"/>
        <end position="78"/>
    </location>
</feature>
<evidence type="ECO:0000256" key="5">
    <source>
        <dbReference type="ARBA" id="ARBA00023242"/>
    </source>
</evidence>
<dbReference type="CDD" id="cd00086">
    <property type="entry name" value="homeodomain"/>
    <property type="match status" value="1"/>
</dbReference>
<dbReference type="InterPro" id="IPR001356">
    <property type="entry name" value="HD"/>
</dbReference>
<dbReference type="GO" id="GO:0030154">
    <property type="term" value="P:cell differentiation"/>
    <property type="evidence" value="ECO:0007669"/>
    <property type="project" value="TreeGrafter"/>
</dbReference>
<dbReference type="STRING" id="60517.A0A0R3VTJ4"/>
<keyword evidence="11" id="KW-1185">Reference proteome</keyword>
<dbReference type="InterPro" id="IPR017970">
    <property type="entry name" value="Homeobox_CS"/>
</dbReference>
<evidence type="ECO:0000313" key="10">
    <source>
        <dbReference type="EMBL" id="VDK21288.1"/>
    </source>
</evidence>
<evidence type="ECO:0000256" key="1">
    <source>
        <dbReference type="ARBA" id="ARBA00004123"/>
    </source>
</evidence>
<accession>A0A0R3VTJ4</accession>
<dbReference type="GO" id="GO:0000978">
    <property type="term" value="F:RNA polymerase II cis-regulatory region sequence-specific DNA binding"/>
    <property type="evidence" value="ECO:0007669"/>
    <property type="project" value="TreeGrafter"/>
</dbReference>
<keyword evidence="2" id="KW-0217">Developmental protein</keyword>
<sequence>MGEHLAHRGGSRNQSSMSSSGPLEASSSSSSAERQTASFTIDSILGRPCSNAAELCEGVEGPHVPSGALSSPPSASKAGQVDTNTYSTIYPRLGYPDSKDSISLKSSLDSAFNLQWDDRKAKSHLPFSQSPSNKKSSLIGRSPRVPFTRNQVEGLEAKFRLTNYLSSREVTMLANQLQVTEARVKIWFQNRRARQRREAFVREIEQTTRHRPQCDQLNASASQSVVLNADQTSQNPLPPDIPFLESDLLQLASTASRGVFGDAFTQSPYAIQDLSHLHQPNFHETWF</sequence>
<dbReference type="GO" id="GO:0005634">
    <property type="term" value="C:nucleus"/>
    <property type="evidence" value="ECO:0007669"/>
    <property type="project" value="UniProtKB-SubCell"/>
</dbReference>
<dbReference type="WBParaSite" id="TASK_0000056701-mRNA-1">
    <property type="protein sequence ID" value="TASK_0000056701-mRNA-1"/>
    <property type="gene ID" value="TASK_0000056701"/>
</dbReference>
<dbReference type="Pfam" id="PF00046">
    <property type="entry name" value="Homeodomain"/>
    <property type="match status" value="1"/>
</dbReference>
<dbReference type="OrthoDB" id="1867783at2759"/>
<dbReference type="InterPro" id="IPR050394">
    <property type="entry name" value="Homeobox_NK-like"/>
</dbReference>
<feature type="DNA-binding region" description="Homeobox" evidence="6">
    <location>
        <begin position="140"/>
        <end position="199"/>
    </location>
</feature>
<dbReference type="AlphaFoldDB" id="A0A0R3VTJ4"/>
<dbReference type="Proteomes" id="UP000282613">
    <property type="component" value="Unassembled WGS sequence"/>
</dbReference>
<feature type="domain" description="Homeobox" evidence="9">
    <location>
        <begin position="138"/>
        <end position="198"/>
    </location>
</feature>
<feature type="region of interest" description="Disordered" evidence="8">
    <location>
        <begin position="1"/>
        <end position="36"/>
    </location>
</feature>
<organism evidence="12">
    <name type="scientific">Taenia asiatica</name>
    <name type="common">Asian tapeworm</name>
    <dbReference type="NCBI Taxonomy" id="60517"/>
    <lineage>
        <taxon>Eukaryota</taxon>
        <taxon>Metazoa</taxon>
        <taxon>Spiralia</taxon>
        <taxon>Lophotrochozoa</taxon>
        <taxon>Platyhelminthes</taxon>
        <taxon>Cestoda</taxon>
        <taxon>Eucestoda</taxon>
        <taxon>Cyclophyllidea</taxon>
        <taxon>Taeniidae</taxon>
        <taxon>Taenia</taxon>
    </lineage>
</organism>
<dbReference type="PROSITE" id="PS00027">
    <property type="entry name" value="HOMEOBOX_1"/>
    <property type="match status" value="1"/>
</dbReference>
<dbReference type="EMBL" id="UYRS01000078">
    <property type="protein sequence ID" value="VDK21288.1"/>
    <property type="molecule type" value="Genomic_DNA"/>
</dbReference>
<evidence type="ECO:0000256" key="6">
    <source>
        <dbReference type="PROSITE-ProRule" id="PRU00108"/>
    </source>
</evidence>
<gene>
    <name evidence="10" type="ORF">TASK_LOCUS568</name>
</gene>